<feature type="region of interest" description="Disordered" evidence="3">
    <location>
        <begin position="398"/>
        <end position="420"/>
    </location>
</feature>
<accession>A0ABR3J5X8</accession>
<evidence type="ECO:0000313" key="6">
    <source>
        <dbReference type="Proteomes" id="UP001556367"/>
    </source>
</evidence>
<dbReference type="SUPFAM" id="SSF57959">
    <property type="entry name" value="Leucine zipper domain"/>
    <property type="match status" value="1"/>
</dbReference>
<name>A0ABR3J5X8_9AGAR</name>
<dbReference type="Proteomes" id="UP001556367">
    <property type="component" value="Unassembled WGS sequence"/>
</dbReference>
<dbReference type="CDD" id="cd14688">
    <property type="entry name" value="bZIP_YAP"/>
    <property type="match status" value="1"/>
</dbReference>
<evidence type="ECO:0000256" key="1">
    <source>
        <dbReference type="ARBA" id="ARBA00004123"/>
    </source>
</evidence>
<sequence>MASSSPTVAASTTLWATPSKEWVIQPKPKPGRKPKKDSVPVPKDDDDAEGKGRRVQNRAAQRAFRERKQSQLAELQARVLSYEQGEIERNVALQNIAKRLKEENEKLRAENQLLKEKLAILENESEYGRDNDKKRGRDLSPAESSTGQSTRKRTRRASETPFAAPPAFPASYITSIPSPPSMASSPDSNGTCDTRFSPQPLESHISDTPHDGVILSAFFDYATNAKSTAINKFEPGVFPSFDCGLCTDSTPCVCRELAMQQVASAGNLKMEAFDQTPIITSMEQTIQLDPAPAPVQPSILDSLPAYQPPVPLRRRQMNSAPNAIFPVVSAAQPVQQSTIPTCSGDPKNCMACAGDLFGKTFCAEVEKTVAAMPQCSECPCSSSDAPGGCCGDPANCGNGGQQSQSQAGPSSAPTANASGETIPTSEAWRQFKSHPNVEFSDLAMLAEVVARRSKCTGPNVVISPAPGSITPERTSSPQMPNTNYGESSDRQPVLLTDPHAHYREKERERSRGPSPPRLVPQEVLLHCGRQRVLREVPTEAVEHALRLLDAKYARS</sequence>
<organism evidence="5 6">
    <name type="scientific">Hohenbuehelia grisea</name>
    <dbReference type="NCBI Taxonomy" id="104357"/>
    <lineage>
        <taxon>Eukaryota</taxon>
        <taxon>Fungi</taxon>
        <taxon>Dikarya</taxon>
        <taxon>Basidiomycota</taxon>
        <taxon>Agaricomycotina</taxon>
        <taxon>Agaricomycetes</taxon>
        <taxon>Agaricomycetidae</taxon>
        <taxon>Agaricales</taxon>
        <taxon>Pleurotineae</taxon>
        <taxon>Pleurotaceae</taxon>
        <taxon>Hohenbuehelia</taxon>
    </lineage>
</organism>
<dbReference type="Gene3D" id="1.20.5.170">
    <property type="match status" value="1"/>
</dbReference>
<evidence type="ECO:0000313" key="5">
    <source>
        <dbReference type="EMBL" id="KAL0951050.1"/>
    </source>
</evidence>
<dbReference type="InterPro" id="IPR004827">
    <property type="entry name" value="bZIP"/>
</dbReference>
<feature type="compositionally biased region" description="Low complexity" evidence="3">
    <location>
        <begin position="1"/>
        <end position="13"/>
    </location>
</feature>
<protein>
    <recommendedName>
        <fullName evidence="4">BZIP domain-containing protein</fullName>
    </recommendedName>
</protein>
<dbReference type="PROSITE" id="PS00036">
    <property type="entry name" value="BZIP_BASIC"/>
    <property type="match status" value="1"/>
</dbReference>
<feature type="compositionally biased region" description="Low complexity" evidence="3">
    <location>
        <begin position="401"/>
        <end position="415"/>
    </location>
</feature>
<feature type="compositionally biased region" description="Basic and acidic residues" evidence="3">
    <location>
        <begin position="126"/>
        <end position="140"/>
    </location>
</feature>
<keyword evidence="2" id="KW-0539">Nucleus</keyword>
<dbReference type="EMBL" id="JASNQZ010000011">
    <property type="protein sequence ID" value="KAL0951050.1"/>
    <property type="molecule type" value="Genomic_DNA"/>
</dbReference>
<keyword evidence="6" id="KW-1185">Reference proteome</keyword>
<reference evidence="6" key="1">
    <citation type="submission" date="2024-06" db="EMBL/GenBank/DDBJ databases">
        <title>Multi-omics analyses provide insights into the biosynthesis of the anticancer antibiotic pleurotin in Hohenbuehelia grisea.</title>
        <authorList>
            <person name="Weaver J.A."/>
            <person name="Alberti F."/>
        </authorList>
    </citation>
    <scope>NUCLEOTIDE SEQUENCE [LARGE SCALE GENOMIC DNA]</scope>
    <source>
        <strain evidence="6">T-177</strain>
    </source>
</reference>
<feature type="region of interest" description="Disordered" evidence="3">
    <location>
        <begin position="115"/>
        <end position="198"/>
    </location>
</feature>
<evidence type="ECO:0000259" key="4">
    <source>
        <dbReference type="PROSITE" id="PS00036"/>
    </source>
</evidence>
<dbReference type="InterPro" id="IPR050936">
    <property type="entry name" value="AP-1-like"/>
</dbReference>
<dbReference type="PANTHER" id="PTHR40621">
    <property type="entry name" value="TRANSCRIPTION FACTOR KAPC-RELATED"/>
    <property type="match status" value="1"/>
</dbReference>
<evidence type="ECO:0000256" key="2">
    <source>
        <dbReference type="ARBA" id="ARBA00023242"/>
    </source>
</evidence>
<comment type="caution">
    <text evidence="5">The sequence shown here is derived from an EMBL/GenBank/DDBJ whole genome shotgun (WGS) entry which is preliminary data.</text>
</comment>
<dbReference type="InterPro" id="IPR046347">
    <property type="entry name" value="bZIP_sf"/>
</dbReference>
<proteinExistence type="predicted"/>
<evidence type="ECO:0000256" key="3">
    <source>
        <dbReference type="SAM" id="MobiDB-lite"/>
    </source>
</evidence>
<feature type="compositionally biased region" description="Polar residues" evidence="3">
    <location>
        <begin position="471"/>
        <end position="486"/>
    </location>
</feature>
<gene>
    <name evidence="5" type="ORF">HGRIS_007790</name>
</gene>
<dbReference type="SMART" id="SM00338">
    <property type="entry name" value="BRLZ"/>
    <property type="match status" value="1"/>
</dbReference>
<dbReference type="PANTHER" id="PTHR40621:SF7">
    <property type="entry name" value="BZIP DOMAIN-CONTAINING PROTEIN"/>
    <property type="match status" value="1"/>
</dbReference>
<feature type="domain" description="BZIP" evidence="4">
    <location>
        <begin position="53"/>
        <end position="67"/>
    </location>
</feature>
<feature type="region of interest" description="Disordered" evidence="3">
    <location>
        <begin position="457"/>
        <end position="494"/>
    </location>
</feature>
<comment type="subcellular location">
    <subcellularLocation>
        <location evidence="1">Nucleus</location>
    </subcellularLocation>
</comment>
<dbReference type="Pfam" id="PF10297">
    <property type="entry name" value="Hap4_Hap_bind"/>
    <property type="match status" value="1"/>
</dbReference>
<dbReference type="InterPro" id="IPR018287">
    <property type="entry name" value="Hap4_TF_heteromerisation"/>
</dbReference>
<feature type="region of interest" description="Disordered" evidence="3">
    <location>
        <begin position="1"/>
        <end position="70"/>
    </location>
</feature>